<feature type="region of interest" description="Disordered" evidence="1">
    <location>
        <begin position="434"/>
        <end position="476"/>
    </location>
</feature>
<feature type="compositionally biased region" description="Basic and acidic residues" evidence="1">
    <location>
        <begin position="457"/>
        <end position="466"/>
    </location>
</feature>
<dbReference type="PANTHER" id="PTHR31010">
    <property type="entry name" value="RAN-SPECIFIC GTPASE-ACTIVATING PROTEIN 30-RELATED"/>
    <property type="match status" value="1"/>
</dbReference>
<dbReference type="GO" id="GO:0005737">
    <property type="term" value="C:cytoplasm"/>
    <property type="evidence" value="ECO:0007669"/>
    <property type="project" value="TreeGrafter"/>
</dbReference>
<organism evidence="2 3">
    <name type="scientific">Tolypocladium capitatum</name>
    <dbReference type="NCBI Taxonomy" id="45235"/>
    <lineage>
        <taxon>Eukaryota</taxon>
        <taxon>Fungi</taxon>
        <taxon>Dikarya</taxon>
        <taxon>Ascomycota</taxon>
        <taxon>Pezizomycotina</taxon>
        <taxon>Sordariomycetes</taxon>
        <taxon>Hypocreomycetidae</taxon>
        <taxon>Hypocreales</taxon>
        <taxon>Ophiocordycipitaceae</taxon>
        <taxon>Tolypocladium</taxon>
    </lineage>
</organism>
<dbReference type="InterPro" id="IPR008812">
    <property type="entry name" value="Ran_GTP-bd-rel"/>
</dbReference>
<dbReference type="AlphaFoldDB" id="A0A2K3QKN2"/>
<sequence length="598" mass="65628">MDEFLASVRLAAWRYAIRSGVALTSSYALDQFARLLGSVSDKNLYLELRTLQKLLDGKIKVISPAIDLVEFKSGRGNVFLESVVPLTKSLQQQVISLGRRIEAVVAYEEDAHEADVRAPKNRTTHHELLRQVIADIKSLLDRIDREIPLLQLAITASGESLSTSLPASISPSRLLQASTLLIFGDTQYAQDPTRSVQIGPAFNLSLYMLFLGHASHQSCTSSPEHGRKPVYGWGENERKPLWQEVVHKARVRLCRSAQKQQSSGTRNDELVRGPSGSNAVEGPRYAYHLEIIEDLDDGRVHDEATAPCEGISKAGIRESIPIHQLSKIFYTDTGRILNIGNAADGENSPVLLLKRDVNAPQLSEANGAYINDIGGQSDDELQDQGGDQAEIDRQLGGDISGANSTPLKEQPSRTCSSSRLPKHLDPEWIALEVYEDSEDEADISETQVGSESEREDLDSQDREPKAKPASGRASLDSKLAVQIRDLSLQPSLGSGESQARRRSSAETLDVDEADALDFVARSPFGAITSSLSLIEMLIRLAGLQEVQQRSHLSTPDHILTFFLEETSTTGLSGQARQTVRSEAKRRVGFDPYTDSPTE</sequence>
<name>A0A2K3QKN2_9HYPO</name>
<evidence type="ECO:0000256" key="1">
    <source>
        <dbReference type="SAM" id="MobiDB-lite"/>
    </source>
</evidence>
<feature type="compositionally biased region" description="Basic and acidic residues" evidence="1">
    <location>
        <begin position="579"/>
        <end position="588"/>
    </location>
</feature>
<dbReference type="OrthoDB" id="512915at2759"/>
<reference evidence="2 3" key="1">
    <citation type="submission" date="2017-08" db="EMBL/GenBank/DDBJ databases">
        <title>Harnessing the power of phylogenomics to disentangle the directionality and signatures of interkingdom host jumping in the parasitic fungal genus Tolypocladium.</title>
        <authorList>
            <person name="Quandt C.A."/>
            <person name="Patterson W."/>
            <person name="Spatafora J.W."/>
        </authorList>
    </citation>
    <scope>NUCLEOTIDE SEQUENCE [LARGE SCALE GENOMIC DNA]</scope>
    <source>
        <strain evidence="2 3">CBS 113982</strain>
    </source>
</reference>
<feature type="compositionally biased region" description="Acidic residues" evidence="1">
    <location>
        <begin position="434"/>
        <end position="443"/>
    </location>
</feature>
<keyword evidence="3" id="KW-1185">Reference proteome</keyword>
<feature type="compositionally biased region" description="Polar residues" evidence="1">
    <location>
        <begin position="401"/>
        <end position="419"/>
    </location>
</feature>
<gene>
    <name evidence="2" type="ORF">TCAP_01986</name>
</gene>
<protein>
    <submittedName>
        <fullName evidence="2">Ran-specific GTPase-activating protein 30</fullName>
    </submittedName>
</protein>
<feature type="region of interest" description="Disordered" evidence="1">
    <location>
        <begin position="576"/>
        <end position="598"/>
    </location>
</feature>
<dbReference type="EMBL" id="NRSZ01000306">
    <property type="protein sequence ID" value="PNY28096.1"/>
    <property type="molecule type" value="Genomic_DNA"/>
</dbReference>
<evidence type="ECO:0000313" key="3">
    <source>
        <dbReference type="Proteomes" id="UP000236621"/>
    </source>
</evidence>
<dbReference type="Proteomes" id="UP000236621">
    <property type="component" value="Unassembled WGS sequence"/>
</dbReference>
<proteinExistence type="predicted"/>
<dbReference type="GO" id="GO:0005634">
    <property type="term" value="C:nucleus"/>
    <property type="evidence" value="ECO:0007669"/>
    <property type="project" value="TreeGrafter"/>
</dbReference>
<feature type="region of interest" description="Disordered" evidence="1">
    <location>
        <begin position="394"/>
        <end position="421"/>
    </location>
</feature>
<dbReference type="GO" id="GO:0030695">
    <property type="term" value="F:GTPase regulator activity"/>
    <property type="evidence" value="ECO:0007669"/>
    <property type="project" value="TreeGrafter"/>
</dbReference>
<comment type="caution">
    <text evidence="2">The sequence shown here is derived from an EMBL/GenBank/DDBJ whole genome shotgun (WGS) entry which is preliminary data.</text>
</comment>
<dbReference type="PANTHER" id="PTHR31010:SF2">
    <property type="entry name" value="RAN-SPECIFIC GTPASE-ACTIVATING PROTEIN 30"/>
    <property type="match status" value="1"/>
</dbReference>
<accession>A0A2K3QKN2</accession>
<feature type="region of interest" description="Disordered" evidence="1">
    <location>
        <begin position="256"/>
        <end position="279"/>
    </location>
</feature>
<evidence type="ECO:0000313" key="2">
    <source>
        <dbReference type="EMBL" id="PNY28096.1"/>
    </source>
</evidence>
<dbReference type="Pfam" id="PF05508">
    <property type="entry name" value="Ran-binding"/>
    <property type="match status" value="1"/>
</dbReference>